<evidence type="ECO:0000313" key="3">
    <source>
        <dbReference type="Proteomes" id="UP000239759"/>
    </source>
</evidence>
<protein>
    <submittedName>
        <fullName evidence="2">Uncharacterized protein</fullName>
    </submittedName>
</protein>
<proteinExistence type="predicted"/>
<accession>A0AAP8U516</accession>
<dbReference type="AlphaFoldDB" id="A0AAP8U516"/>
<evidence type="ECO:0000313" key="2">
    <source>
        <dbReference type="EMBL" id="PPB02108.1"/>
    </source>
</evidence>
<dbReference type="RefSeq" id="WP_104032061.1">
    <property type="nucleotide sequence ID" value="NZ_PRKQ01000014.1"/>
</dbReference>
<feature type="compositionally biased region" description="Basic residues" evidence="1">
    <location>
        <begin position="58"/>
        <end position="67"/>
    </location>
</feature>
<gene>
    <name evidence="2" type="ORF">C4A77_12775</name>
</gene>
<sequence>MLIFPDTIALYTGVWIETIFTSYLTGCISIAPYTGVRIENYGRKSGRESNRSLLTQKRGLKHADRHRSYGGRYIASYAAHP</sequence>
<dbReference type="Proteomes" id="UP000239759">
    <property type="component" value="Unassembled WGS sequence"/>
</dbReference>
<reference evidence="2 3" key="1">
    <citation type="submission" date="2018-02" db="EMBL/GenBank/DDBJ databases">
        <title>Comparative analysis of genomes of three Brevibacillus laterosporus strains producers of potent antimicrobials isolated from silage.</title>
        <authorList>
            <person name="Kojic M."/>
            <person name="Miljkovic M."/>
            <person name="Studholme D."/>
            <person name="Filipic B."/>
        </authorList>
    </citation>
    <scope>NUCLEOTIDE SEQUENCE [LARGE SCALE GENOMIC DNA]</scope>
    <source>
        <strain evidence="2 3">BGSP11</strain>
    </source>
</reference>
<organism evidence="2 3">
    <name type="scientific">Brevibacillus laterosporus</name>
    <name type="common">Bacillus laterosporus</name>
    <dbReference type="NCBI Taxonomy" id="1465"/>
    <lineage>
        <taxon>Bacteria</taxon>
        <taxon>Bacillati</taxon>
        <taxon>Bacillota</taxon>
        <taxon>Bacilli</taxon>
        <taxon>Bacillales</taxon>
        <taxon>Paenibacillaceae</taxon>
        <taxon>Brevibacillus</taxon>
    </lineage>
</organism>
<comment type="caution">
    <text evidence="2">The sequence shown here is derived from an EMBL/GenBank/DDBJ whole genome shotgun (WGS) entry which is preliminary data.</text>
</comment>
<dbReference type="EMBL" id="PRKQ01000014">
    <property type="protein sequence ID" value="PPB02108.1"/>
    <property type="molecule type" value="Genomic_DNA"/>
</dbReference>
<evidence type="ECO:0000256" key="1">
    <source>
        <dbReference type="SAM" id="MobiDB-lite"/>
    </source>
</evidence>
<name>A0AAP8U516_BRELA</name>
<feature type="region of interest" description="Disordered" evidence="1">
    <location>
        <begin position="47"/>
        <end position="67"/>
    </location>
</feature>